<keyword evidence="2" id="KW-0547">Nucleotide-binding</keyword>
<dbReference type="Pfam" id="PF05157">
    <property type="entry name" value="MshEN"/>
    <property type="match status" value="1"/>
</dbReference>
<name>A0A140E628_9GAMM</name>
<dbReference type="SMART" id="SM00382">
    <property type="entry name" value="AAA"/>
    <property type="match status" value="1"/>
</dbReference>
<dbReference type="PROSITE" id="PS00662">
    <property type="entry name" value="T2SP_E"/>
    <property type="match status" value="1"/>
</dbReference>
<dbReference type="Gene3D" id="3.30.300.160">
    <property type="entry name" value="Type II secretion system, protein E, N-terminal domain"/>
    <property type="match status" value="1"/>
</dbReference>
<sequence>MEYPQKKIRIGDLLVQHRIISHEQLMTALAEQKKTGRKLGRTLVDLNYISETDLLSFLSRQLQIPFLDISQYKRKPEICKELPENLARRFRVMLLESNANDVLLAMADPTDLMGLDELSRVLKKRIRQAVVRESDLLTAIDQAYRRTEEISNLADQLSDELAENQFDLNALLSSSEVSDAPVVKLLQSIFEDAVQTNASDIHIEPDENVLRIRQRVDGVLNEQVLDNINIAPALMVRLKLMCGLNISEKRLPQDGRFSIRVKNKALDVRLSTLPIQSGESVVMRILDQSKGLLDLEQLGMPADLLGRFKTHIRNPHGLILVTGPTGSGKTTTLYAALSSVNYPQTKIITAEDPVEYSLPRINQAQINDKIGLTFASVLRSALRQDPDVILVGEIRDRETAEIAVRASITGHLVFSTLHTNGAVETATRLLDMGIEGYILASALKVIVAQRLVRKICDRCAQIAQINEGQSIWLEKSFNIRSGDIVFKKGAGCQYCNHIGYRGRVGVYELLELRHETLDALRRNDSAGFITAARATPGFKSFTEQALELVKQGTTTVHEIMRISES</sequence>
<evidence type="ECO:0000313" key="6">
    <source>
        <dbReference type="Proteomes" id="UP000030512"/>
    </source>
</evidence>
<keyword evidence="3" id="KW-0067">ATP-binding</keyword>
<evidence type="ECO:0000313" key="5">
    <source>
        <dbReference type="EMBL" id="AMK78852.1"/>
    </source>
</evidence>
<evidence type="ECO:0000256" key="2">
    <source>
        <dbReference type="ARBA" id="ARBA00022741"/>
    </source>
</evidence>
<dbReference type="SUPFAM" id="SSF52540">
    <property type="entry name" value="P-loop containing nucleoside triphosphate hydrolases"/>
    <property type="match status" value="1"/>
</dbReference>
<dbReference type="FunFam" id="3.30.450.90:FF:000001">
    <property type="entry name" value="Type II secretion system ATPase GspE"/>
    <property type="match status" value="1"/>
</dbReference>
<dbReference type="RefSeq" id="WP_036278764.1">
    <property type="nucleotide sequence ID" value="NZ_CP014476.1"/>
</dbReference>
<dbReference type="SUPFAM" id="SSF160246">
    <property type="entry name" value="EspE N-terminal domain-like"/>
    <property type="match status" value="1"/>
</dbReference>
<dbReference type="FunFam" id="3.40.50.300:FF:000398">
    <property type="entry name" value="Type IV pilus assembly ATPase PilB"/>
    <property type="match status" value="1"/>
</dbReference>
<dbReference type="KEGG" id="mdn:JT25_020590"/>
<dbReference type="STRING" id="1538553.JT25_020590"/>
<dbReference type="EMBL" id="CP014476">
    <property type="protein sequence ID" value="AMK78852.1"/>
    <property type="molecule type" value="Genomic_DNA"/>
</dbReference>
<dbReference type="GO" id="GO:0005886">
    <property type="term" value="C:plasma membrane"/>
    <property type="evidence" value="ECO:0007669"/>
    <property type="project" value="TreeGrafter"/>
</dbReference>
<keyword evidence="6" id="KW-1185">Reference proteome</keyword>
<dbReference type="AlphaFoldDB" id="A0A140E628"/>
<feature type="domain" description="Bacterial type II secretion system protein E" evidence="4">
    <location>
        <begin position="382"/>
        <end position="396"/>
    </location>
</feature>
<dbReference type="PANTHER" id="PTHR30258:SF29">
    <property type="entry name" value="MSHA PILUS ASSEMBLY ATPASE MSHE"/>
    <property type="match status" value="1"/>
</dbReference>
<dbReference type="GO" id="GO:0005524">
    <property type="term" value="F:ATP binding"/>
    <property type="evidence" value="ECO:0007669"/>
    <property type="project" value="UniProtKB-KW"/>
</dbReference>
<dbReference type="Proteomes" id="UP000030512">
    <property type="component" value="Chromosome"/>
</dbReference>
<dbReference type="InterPro" id="IPR001482">
    <property type="entry name" value="T2SS/T4SS_dom"/>
</dbReference>
<accession>A0A140E628</accession>
<dbReference type="Gene3D" id="3.40.50.300">
    <property type="entry name" value="P-loop containing nucleotide triphosphate hydrolases"/>
    <property type="match status" value="1"/>
</dbReference>
<evidence type="ECO:0000256" key="3">
    <source>
        <dbReference type="ARBA" id="ARBA00022840"/>
    </source>
</evidence>
<dbReference type="InterPro" id="IPR003593">
    <property type="entry name" value="AAA+_ATPase"/>
</dbReference>
<dbReference type="CDD" id="cd01129">
    <property type="entry name" value="PulE-GspE-like"/>
    <property type="match status" value="1"/>
</dbReference>
<reference evidence="5 6" key="1">
    <citation type="journal article" date="2015" name="Environ. Microbiol.">
        <title>Methane oxidation coupled to nitrate reduction under hypoxia by the Gammaproteobacterium Methylomonas denitrificans, sp. nov. type strain FJG1.</title>
        <authorList>
            <person name="Kits K.D."/>
            <person name="Klotz M.G."/>
            <person name="Stein L.Y."/>
        </authorList>
    </citation>
    <scope>NUCLEOTIDE SEQUENCE [LARGE SCALE GENOMIC DNA]</scope>
    <source>
        <strain evidence="5 6">FJG1</strain>
    </source>
</reference>
<gene>
    <name evidence="5" type="ORF">JT25_020590</name>
</gene>
<dbReference type="GO" id="GO:0016887">
    <property type="term" value="F:ATP hydrolysis activity"/>
    <property type="evidence" value="ECO:0007669"/>
    <property type="project" value="TreeGrafter"/>
</dbReference>
<organism evidence="5 6">
    <name type="scientific">Methylomonas denitrificans</name>
    <dbReference type="NCBI Taxonomy" id="1538553"/>
    <lineage>
        <taxon>Bacteria</taxon>
        <taxon>Pseudomonadati</taxon>
        <taxon>Pseudomonadota</taxon>
        <taxon>Gammaproteobacteria</taxon>
        <taxon>Methylococcales</taxon>
        <taxon>Methylococcaceae</taxon>
        <taxon>Methylomonas</taxon>
    </lineage>
</organism>
<evidence type="ECO:0000256" key="1">
    <source>
        <dbReference type="ARBA" id="ARBA00006611"/>
    </source>
</evidence>
<proteinExistence type="inferred from homology"/>
<dbReference type="PANTHER" id="PTHR30258">
    <property type="entry name" value="TYPE II SECRETION SYSTEM PROTEIN GSPE-RELATED"/>
    <property type="match status" value="1"/>
</dbReference>
<dbReference type="InterPro" id="IPR007831">
    <property type="entry name" value="T2SS_GspE_N"/>
</dbReference>
<dbReference type="OrthoDB" id="9804785at2"/>
<protein>
    <submittedName>
        <fullName evidence="5">MSHA biogenesis protein MshE</fullName>
    </submittedName>
</protein>
<evidence type="ECO:0000259" key="4">
    <source>
        <dbReference type="PROSITE" id="PS00662"/>
    </source>
</evidence>
<dbReference type="Pfam" id="PF00437">
    <property type="entry name" value="T2SSE"/>
    <property type="match status" value="1"/>
</dbReference>
<dbReference type="InterPro" id="IPR037257">
    <property type="entry name" value="T2SS_E_N_sf"/>
</dbReference>
<comment type="similarity">
    <text evidence="1">Belongs to the GSP E family.</text>
</comment>
<dbReference type="Gene3D" id="3.30.450.90">
    <property type="match status" value="1"/>
</dbReference>
<dbReference type="InterPro" id="IPR027417">
    <property type="entry name" value="P-loop_NTPase"/>
</dbReference>